<name>A0A0C2N0C2_THEKT</name>
<dbReference type="Proteomes" id="UP000031668">
    <property type="component" value="Unassembled WGS sequence"/>
</dbReference>
<proteinExistence type="predicted"/>
<sequence length="105" mass="12295">MGRFNLSKYGSYVFSRSSRSTKTKIHLFERRDLRTKSRTSFNHAFINIAIRSTVNFVLTAVSPIETGNSPFWREMPTSACKKKANMNMRSSYFIFIQRRKTITQD</sequence>
<reference evidence="1 2" key="1">
    <citation type="journal article" date="2014" name="Genome Biol. Evol.">
        <title>The genome of the myxosporean Thelohanellus kitauei shows adaptations to nutrient acquisition within its fish host.</title>
        <authorList>
            <person name="Yang Y."/>
            <person name="Xiong J."/>
            <person name="Zhou Z."/>
            <person name="Huo F."/>
            <person name="Miao W."/>
            <person name="Ran C."/>
            <person name="Liu Y."/>
            <person name="Zhang J."/>
            <person name="Feng J."/>
            <person name="Wang M."/>
            <person name="Wang M."/>
            <person name="Wang L."/>
            <person name="Yao B."/>
        </authorList>
    </citation>
    <scope>NUCLEOTIDE SEQUENCE [LARGE SCALE GENOMIC DNA]</scope>
    <source>
        <strain evidence="1">Wuqing</strain>
    </source>
</reference>
<dbReference type="EMBL" id="JWZT01001017">
    <property type="protein sequence ID" value="KII73056.1"/>
    <property type="molecule type" value="Genomic_DNA"/>
</dbReference>
<dbReference type="AlphaFoldDB" id="A0A0C2N0C2"/>
<evidence type="ECO:0000313" key="1">
    <source>
        <dbReference type="EMBL" id="KII73056.1"/>
    </source>
</evidence>
<gene>
    <name evidence="1" type="ORF">RF11_11806</name>
</gene>
<organism evidence="1 2">
    <name type="scientific">Thelohanellus kitauei</name>
    <name type="common">Myxosporean</name>
    <dbReference type="NCBI Taxonomy" id="669202"/>
    <lineage>
        <taxon>Eukaryota</taxon>
        <taxon>Metazoa</taxon>
        <taxon>Cnidaria</taxon>
        <taxon>Myxozoa</taxon>
        <taxon>Myxosporea</taxon>
        <taxon>Bivalvulida</taxon>
        <taxon>Platysporina</taxon>
        <taxon>Myxobolidae</taxon>
        <taxon>Thelohanellus</taxon>
    </lineage>
</organism>
<protein>
    <submittedName>
        <fullName evidence="1">Uncharacterized protein</fullName>
    </submittedName>
</protein>
<evidence type="ECO:0000313" key="2">
    <source>
        <dbReference type="Proteomes" id="UP000031668"/>
    </source>
</evidence>
<accession>A0A0C2N0C2</accession>
<keyword evidence="2" id="KW-1185">Reference proteome</keyword>
<comment type="caution">
    <text evidence="1">The sequence shown here is derived from an EMBL/GenBank/DDBJ whole genome shotgun (WGS) entry which is preliminary data.</text>
</comment>